<organism evidence="3">
    <name type="scientific">Naegleria gruberi</name>
    <name type="common">Amoeba</name>
    <dbReference type="NCBI Taxonomy" id="5762"/>
    <lineage>
        <taxon>Eukaryota</taxon>
        <taxon>Discoba</taxon>
        <taxon>Heterolobosea</taxon>
        <taxon>Tetramitia</taxon>
        <taxon>Eutetramitia</taxon>
        <taxon>Vahlkampfiidae</taxon>
        <taxon>Naegleria</taxon>
    </lineage>
</organism>
<dbReference type="EMBL" id="GG738845">
    <property type="protein sequence ID" value="EFC50610.1"/>
    <property type="molecule type" value="Genomic_DNA"/>
</dbReference>
<dbReference type="Proteomes" id="UP000006671">
    <property type="component" value="Unassembled WGS sequence"/>
</dbReference>
<evidence type="ECO:0000259" key="1">
    <source>
        <dbReference type="PROSITE" id="PS50097"/>
    </source>
</evidence>
<reference evidence="2 3" key="1">
    <citation type="journal article" date="2010" name="Cell">
        <title>The genome of Naegleria gruberi illuminates early eukaryotic versatility.</title>
        <authorList>
            <person name="Fritz-Laylin L.K."/>
            <person name="Prochnik S.E."/>
            <person name="Ginger M.L."/>
            <person name="Dacks J.B."/>
            <person name="Carpenter M.L."/>
            <person name="Field M.C."/>
            <person name="Kuo A."/>
            <person name="Paredez A."/>
            <person name="Chapman J."/>
            <person name="Pham J."/>
            <person name="Shu S."/>
            <person name="Neupane R."/>
            <person name="Cipriano M."/>
            <person name="Mancuso J."/>
            <person name="Tu H."/>
            <person name="Salamov A."/>
            <person name="Lindquist E."/>
            <person name="Shapiro H."/>
            <person name="Lucas S."/>
            <person name="Grigoriev I.V."/>
            <person name="Cande W.Z."/>
            <person name="Fulton C."/>
            <person name="Rokhsar D.S."/>
            <person name="Dawson S.C."/>
        </authorList>
    </citation>
    <scope>NUCLEOTIDE SEQUENCE [LARGE SCALE GENOMIC DNA]</scope>
    <source>
        <strain evidence="2 3">NEG-M</strain>
    </source>
</reference>
<dbReference type="VEuPathDB" id="AmoebaDB:NAEGRDRAFT_61077"/>
<dbReference type="GeneID" id="8863726"/>
<dbReference type="RefSeq" id="XP_002683354.1">
    <property type="nucleotide sequence ID" value="XM_002683308.1"/>
</dbReference>
<dbReference type="InParanoid" id="D2UXC6"/>
<dbReference type="OrthoDB" id="10253174at2759"/>
<dbReference type="CDD" id="cd18186">
    <property type="entry name" value="BTB_POZ_ZBTB_KLHL-like"/>
    <property type="match status" value="1"/>
</dbReference>
<dbReference type="KEGG" id="ngr:NAEGRDRAFT_61077"/>
<dbReference type="PROSITE" id="PS50097">
    <property type="entry name" value="BTB"/>
    <property type="match status" value="1"/>
</dbReference>
<dbReference type="SUPFAM" id="SSF54695">
    <property type="entry name" value="POZ domain"/>
    <property type="match status" value="1"/>
</dbReference>
<keyword evidence="3" id="KW-1185">Reference proteome</keyword>
<name>D2UXC6_NAEGR</name>
<gene>
    <name evidence="2" type="ORF">NAEGRDRAFT_61077</name>
</gene>
<evidence type="ECO:0000313" key="2">
    <source>
        <dbReference type="EMBL" id="EFC50610.1"/>
    </source>
</evidence>
<feature type="domain" description="BTB" evidence="1">
    <location>
        <begin position="127"/>
        <end position="227"/>
    </location>
</feature>
<dbReference type="InterPro" id="IPR000210">
    <property type="entry name" value="BTB/POZ_dom"/>
</dbReference>
<evidence type="ECO:0000313" key="3">
    <source>
        <dbReference type="Proteomes" id="UP000006671"/>
    </source>
</evidence>
<dbReference type="OMA" id="CLHKKNG"/>
<dbReference type="AlphaFoldDB" id="D2UXC6"/>
<accession>D2UXC6</accession>
<sequence>MSSSKHPGRSIKYLLSRNEINNQYPHLYDAILTTSTGDSIPFYQLFIQNNAPELQVLKKEKNGIITYKTTYDTDITIKALEYILTGKIDKEFPQYKKVEEFLKTSGTSTSKWIKYSMPTIYEKMPLADLALKSKYLKQPIQMHRLVLACHCTKFRNVLSQVSNKPTPPQSSTPYIAPENFAKYMRERKENMLSNPMEIDLDQFQPSSEKHIRAIIQYCYTEDFESSCEKQGISSDEDLTELFNLAERMGLIGIVGEYAKKMSTSITLKNVGRIFSLATRGEEQDIHDKAVHFIFTNWGILRKGELDGQMSSDEERHLFEKVSGIADMFCLHKKNGMM</sequence>
<protein>
    <submittedName>
        <fullName evidence="2">Predicted protein</fullName>
    </submittedName>
</protein>
<proteinExistence type="predicted"/>
<dbReference type="Gene3D" id="3.30.710.10">
    <property type="entry name" value="Potassium Channel Kv1.1, Chain A"/>
    <property type="match status" value="1"/>
</dbReference>
<dbReference type="InterPro" id="IPR011333">
    <property type="entry name" value="SKP1/BTB/POZ_sf"/>
</dbReference>